<dbReference type="EMBL" id="MLFN01000004">
    <property type="protein sequence ID" value="ORM55330.1"/>
    <property type="molecule type" value="Genomic_DNA"/>
</dbReference>
<comment type="caution">
    <text evidence="1">The sequence shown here is derived from an EMBL/GenBank/DDBJ whole genome shotgun (WGS) entry which is preliminary data.</text>
</comment>
<evidence type="ECO:0000313" key="1">
    <source>
        <dbReference type="EMBL" id="ORM55330.1"/>
    </source>
</evidence>
<protein>
    <submittedName>
        <fullName evidence="1">Uncharacterized protein</fullName>
    </submittedName>
</protein>
<gene>
    <name evidence="1" type="ORF">HA41_02725</name>
</gene>
<keyword evidence="2" id="KW-1185">Reference proteome</keyword>
<sequence length="61" mass="6836">MIVPVYSALAVGVMLMVCDQDSVNNALDTGNYLVEDGIHEFFASLKLFLHQAYRWIVRACS</sequence>
<reference evidence="1 2" key="1">
    <citation type="journal article" date="2017" name="Antonie Van Leeuwenhoek">
        <title>Phylogenomic resolution of the bacterial genus Pantoea and its relationship with Erwinia and Tatumella.</title>
        <authorList>
            <person name="Palmer M."/>
            <person name="Steenkamp E.T."/>
            <person name="Coetzee M.P."/>
            <person name="Chan W.Y."/>
            <person name="van Zyl E."/>
            <person name="De Maayer P."/>
            <person name="Coutinho T.A."/>
            <person name="Blom J."/>
            <person name="Smits T.H."/>
            <person name="Duffy B."/>
            <person name="Venter S.N."/>
        </authorList>
    </citation>
    <scope>NUCLEOTIDE SEQUENCE [LARGE SCALE GENOMIC DNA]</scope>
    <source>
        <strain evidence="1 2">LMG 24534</strain>
    </source>
</reference>
<evidence type="ECO:0000313" key="2">
    <source>
        <dbReference type="Proteomes" id="UP000193933"/>
    </source>
</evidence>
<name>A0A1X1C1B9_9GAMM</name>
<organism evidence="1 2">
    <name type="scientific">Pantoea conspicua</name>
    <dbReference type="NCBI Taxonomy" id="472705"/>
    <lineage>
        <taxon>Bacteria</taxon>
        <taxon>Pseudomonadati</taxon>
        <taxon>Pseudomonadota</taxon>
        <taxon>Gammaproteobacteria</taxon>
        <taxon>Enterobacterales</taxon>
        <taxon>Erwiniaceae</taxon>
        <taxon>Pantoea</taxon>
    </lineage>
</organism>
<accession>A0A1X1C1B9</accession>
<proteinExistence type="predicted"/>
<dbReference type="AlphaFoldDB" id="A0A1X1C1B9"/>
<dbReference type="Proteomes" id="UP000193933">
    <property type="component" value="Unassembled WGS sequence"/>
</dbReference>